<evidence type="ECO:0000313" key="1">
    <source>
        <dbReference type="EMBL" id="MBA2935140.1"/>
    </source>
</evidence>
<evidence type="ECO:0000313" key="2">
    <source>
        <dbReference type="Proteomes" id="UP000570166"/>
    </source>
</evidence>
<dbReference type="RefSeq" id="WP_160366191.1">
    <property type="nucleotide sequence ID" value="NZ_JACEIB010000023.1"/>
</dbReference>
<protein>
    <submittedName>
        <fullName evidence="1">Uncharacterized protein</fullName>
    </submittedName>
</protein>
<gene>
    <name evidence="1" type="ORF">HZF05_13705</name>
</gene>
<organism evidence="1 2">
    <name type="scientific">Sphingomonas chungangi</name>
    <dbReference type="NCBI Taxonomy" id="2683589"/>
    <lineage>
        <taxon>Bacteria</taxon>
        <taxon>Pseudomonadati</taxon>
        <taxon>Pseudomonadota</taxon>
        <taxon>Alphaproteobacteria</taxon>
        <taxon>Sphingomonadales</taxon>
        <taxon>Sphingomonadaceae</taxon>
        <taxon>Sphingomonas</taxon>
    </lineage>
</organism>
<comment type="caution">
    <text evidence="1">The sequence shown here is derived from an EMBL/GenBank/DDBJ whole genome shotgun (WGS) entry which is preliminary data.</text>
</comment>
<accession>A0A838L8A3</accession>
<reference evidence="1 2" key="1">
    <citation type="submission" date="2020-07" db="EMBL/GenBank/DDBJ databases">
        <authorList>
            <person name="Sun Q."/>
        </authorList>
    </citation>
    <scope>NUCLEOTIDE SEQUENCE [LARGE SCALE GENOMIC DNA]</scope>
    <source>
        <strain evidence="1 2">CGMCC 1.13654</strain>
    </source>
</reference>
<dbReference type="EMBL" id="JACEIB010000023">
    <property type="protein sequence ID" value="MBA2935140.1"/>
    <property type="molecule type" value="Genomic_DNA"/>
</dbReference>
<dbReference type="Proteomes" id="UP000570166">
    <property type="component" value="Unassembled WGS sequence"/>
</dbReference>
<keyword evidence="2" id="KW-1185">Reference proteome</keyword>
<proteinExistence type="predicted"/>
<name>A0A838L8A3_9SPHN</name>
<dbReference type="AlphaFoldDB" id="A0A838L8A3"/>
<sequence>MSNPSLKKPRELSGDLLSKLPSRLSHNVAAVIDEITRGTVNPWRMWELLTDIRNRLGMLTEDDETLLHRFGVLRRIDLDMRFDPDQPQEVELFLTDLAAPHVEVQEAVLDAFSLTPDLLAESLCQLGSLSSDTAHALLAGRIATAKRIWSGVSPDEQAALETPFTEIVADLLNYYLLDSLWQAGHDAARRHFCPTGSPIIDGDGKKEAKLGAIDDGIREIEVAIGVLDRIAAEKDEIKQKEAIETVFAPILGFARRYKSELEREHGKALGSLLKTWDTAGRAIALSEAARIRTAIEKERQAAGPKGRGAVGRRDYKTYVGGVGETLYLAFQCGAWWSEERRAPAVSKTGTVITEPQPTTLPPSFRTLYVAVQAFAVNNSRGARKHIAERLREEKKKSGPSETLQALFAAIDKDPKTYVTELTKPAHHLWERRKSLNDWERRCFETECFGRFWLRLHL</sequence>